<dbReference type="PROSITE" id="PS01359">
    <property type="entry name" value="ZF_PHD_1"/>
    <property type="match status" value="1"/>
</dbReference>
<feature type="domain" description="PHD-type" evidence="6">
    <location>
        <begin position="12"/>
        <end position="62"/>
    </location>
</feature>
<dbReference type="InterPro" id="IPR008042">
    <property type="entry name" value="Retrotrans_Pao"/>
</dbReference>
<feature type="region of interest" description="Disordered" evidence="5">
    <location>
        <begin position="154"/>
        <end position="317"/>
    </location>
</feature>
<dbReference type="PROSITE" id="PS50016">
    <property type="entry name" value="ZF_PHD_2"/>
    <property type="match status" value="1"/>
</dbReference>
<dbReference type="InterPro" id="IPR012337">
    <property type="entry name" value="RNaseH-like_sf"/>
</dbReference>
<keyword evidence="9" id="KW-1185">Reference proteome</keyword>
<evidence type="ECO:0000259" key="6">
    <source>
        <dbReference type="PROSITE" id="PS50016"/>
    </source>
</evidence>
<dbReference type="InterPro" id="IPR019787">
    <property type="entry name" value="Znf_PHD-finger"/>
</dbReference>
<dbReference type="SUPFAM" id="SSF56672">
    <property type="entry name" value="DNA/RNA polymerases"/>
    <property type="match status" value="1"/>
</dbReference>
<dbReference type="Gene3D" id="3.30.40.10">
    <property type="entry name" value="Zinc/RING finger domain, C3HC4 (zinc finger)"/>
    <property type="match status" value="1"/>
</dbReference>
<dbReference type="SUPFAM" id="SSF57903">
    <property type="entry name" value="FYVE/PHD zinc finger"/>
    <property type="match status" value="1"/>
</dbReference>
<proteinExistence type="predicted"/>
<keyword evidence="1" id="KW-0479">Metal-binding</keyword>
<dbReference type="Pfam" id="PF05380">
    <property type="entry name" value="Peptidase_A17"/>
    <property type="match status" value="1"/>
</dbReference>
<dbReference type="SUPFAM" id="SSF53098">
    <property type="entry name" value="Ribonuclease H-like"/>
    <property type="match status" value="1"/>
</dbReference>
<dbReference type="Proteomes" id="UP000069940">
    <property type="component" value="Unassembled WGS sequence"/>
</dbReference>
<dbReference type="SMART" id="SM00249">
    <property type="entry name" value="PHD"/>
    <property type="match status" value="1"/>
</dbReference>
<sequence length="1997" mass="226912">MSRSIQDPEKTGFNCAGCRRPDDDESEMVFCDHCQRWYHFGCAGVSAEVRDVSWSCEECLRRSADKEGPPGLEEECEKLEKEMEKERQAMELQTILHRKRLEHQKKLFLLRQEAERERREMELAYEKEQMELQAAEEEAHRKKRDEVLKQVQKRLEKVKLDSAREEVAELEEDGASGGEKGGVKEGRKSKQAKSGMEEPEKEEPEKRKSGKSDRKLAKPAKADREDYRGAFSKFSTPKASGIAPPVLQDITSLPAVSHKKTPLGHPEVQKKKKRPQFEEDVALRSYQASEPSEEESEESDSESEEESSSQEEDFGMQSEVMVRGPTKAQLSARQFLSKKLPTFTGRLEEWPMFISAYETSTTACGFSNVENLARLQECLKGQALEAVRSRLLLPSAVPQIIKTLRMLYGRPEQLLNMLLSNVRKAPSPRADKLASFIQFGVVVQQLTDHLEATGLTAHLINPMLIQELTEKLPASTQLEWVRYRRKAQLVTLRTLSNFLSRIVKDASEITPYCESASIASDQAFRKKKGRKEQEGFLHTHSAEASGVANQAPNREKKPCRICGRCDHRIRNCESFKRMRLPERWEAVRKWRLCYLCLNEHGSARCKLNMRCNVNQCNERHNPLLHIEQSVSTNCNVHLHRQSVIFRMIPITLYNGKLSVDTIAFLDEGSSYTLLEKSLAIALQVQGVTQPLRVTWTAGVSRVEKQSQRVELFVSARGSTQRFRIKAAHTVDSLKLPQQTVSMAEVIGGHSHLRGLPVTEFSRGVPQILIGLKDIHLYAPLESRIGKSDEPIAVRSKLGWTIYGPTCASRNEPGIVGHHDCETVTNQELHDMLRSHYTMEESVISVALLPESEEDKRAKAILNSTTVRVGDRFETGLLWKEDKVRFPDSYSMAAKRFRCLERRLAKDDQLRKKVSELINDYAAKGYIHVATEAELRRFEPNEVWYLPISVVVHPKKPGKVRLVWDAAAAVNGVSLNSQLLKGPDMLTPLPNVLAKFRERVVGFGGDIKEMYLQVRVRDADKRARFVFRGSESEKMEVYIIDVTMFGATSSPCTAQYIKNRNAEEYAGQFPEAAEAIVENHYVDDYFDSTDTVEEAVKRAQEVKFVHSKGGFEIRNWVSNSGAFLEGIGERAPDQSVQILQNKESNLERVLGIVWNPVSDEFTFLAKFREDLAPYFSGERRPTKRVVMSSVMSLFDPLGMLATFVIHGKMMIQDLWRSGSDWDQPIDDESCEKWNRWIARLPEIENVKIPRFYFQGSRSVDYNTVQLHVLVDASQDAYGAAAYFRVLTGNGPVCALVMARSKVAPLKMMSVPRLELQAAVIGARLLQTVVEAHSLEIKQRFIWSDSRTVVSWIHSEQRRYKPFVAFRIGEILSLTKHSEWRWISTKNNIADDLTKWKSGSSLDSNGPWFRGPRFLYQPEQRWMKQEVVEPNTPEEVRACHLFHDLSAEEPMVDVSRISRWKVLVRTVACVYRFKSNCVRKRKGLAIEAVPAPPRVRSAAKKAIPAITVPLKREEYQRAETYLWRSAQADVYGEEIRTLAKNREVPRGEWQPIEKCSSLYNDSPFLDADGVLRMEGRAAQGSFLPFELRFPVILPKRHPTTRKLLEFYHQQAAHANAETVINDVRQRFRIPNLRAELKAVAKACVWCRTKKCVPKIPRMAPLPLARITPGWRPFSFTGVDYCGPVTVTVGRRSEKRWICLFTCMTTRAIHLEVAHSLTAQSCLMAIRRFVCRRGKPVEFYSDNGTNFQGASKEIVRKIEGDCDEAFTDARTRWNFNPPSAPHMGGVWERLVRSVKAALTVLQDGRRLTDEVLLTTLAEAEDLVNSRPLTYAGLSPEASEALTPNHFVKGPEVAVERVPKTDEGEALRDLYKRSQALADRLWKRWVAEYVPAINQRTRWHAEVQPISQGDLVYIADEGARKSWTRGVVSEVYPGPDGRVRQALVKTAKGEFRRPVAKLAVLEVQERNSGAAGGSPQNYGEGVCTHHPASKTRQQRAPCCDD</sequence>
<reference evidence="9" key="1">
    <citation type="journal article" date="2015" name="Proc. Natl. Acad. Sci. U.S.A.">
        <title>Genome sequence of the Asian Tiger mosquito, Aedes albopictus, reveals insights into its biology, genetics, and evolution.</title>
        <authorList>
            <person name="Chen X.G."/>
            <person name="Jiang X."/>
            <person name="Gu J."/>
            <person name="Xu M."/>
            <person name="Wu Y."/>
            <person name="Deng Y."/>
            <person name="Zhang C."/>
            <person name="Bonizzoni M."/>
            <person name="Dermauw W."/>
            <person name="Vontas J."/>
            <person name="Armbruster P."/>
            <person name="Huang X."/>
            <person name="Yang Y."/>
            <person name="Zhang H."/>
            <person name="He W."/>
            <person name="Peng H."/>
            <person name="Liu Y."/>
            <person name="Wu K."/>
            <person name="Chen J."/>
            <person name="Lirakis M."/>
            <person name="Topalis P."/>
            <person name="Van Leeuwen T."/>
            <person name="Hall A.B."/>
            <person name="Jiang X."/>
            <person name="Thorpe C."/>
            <person name="Mueller R.L."/>
            <person name="Sun C."/>
            <person name="Waterhouse R.M."/>
            <person name="Yan G."/>
            <person name="Tu Z.J."/>
            <person name="Fang X."/>
            <person name="James A.A."/>
        </authorList>
    </citation>
    <scope>NUCLEOTIDE SEQUENCE [LARGE SCALE GENOMIC DNA]</scope>
    <source>
        <strain evidence="9">Foshan</strain>
    </source>
</reference>
<dbReference type="InterPro" id="IPR019786">
    <property type="entry name" value="Zinc_finger_PHD-type_CS"/>
</dbReference>
<dbReference type="Gene3D" id="3.10.10.10">
    <property type="entry name" value="HIV Type 1 Reverse Transcriptase, subunit A, domain 1"/>
    <property type="match status" value="1"/>
</dbReference>
<dbReference type="CDD" id="cd15522">
    <property type="entry name" value="PHD_TAF3"/>
    <property type="match status" value="1"/>
</dbReference>
<dbReference type="InterPro" id="IPR001965">
    <property type="entry name" value="Znf_PHD"/>
</dbReference>
<dbReference type="InterPro" id="IPR013083">
    <property type="entry name" value="Znf_RING/FYVE/PHD"/>
</dbReference>
<keyword evidence="2 4" id="KW-0863">Zinc-finger</keyword>
<dbReference type="InterPro" id="IPR036397">
    <property type="entry name" value="RNaseH_sf"/>
</dbReference>
<dbReference type="RefSeq" id="XP_062702489.1">
    <property type="nucleotide sequence ID" value="XM_062846505.1"/>
</dbReference>
<dbReference type="InterPro" id="IPR043128">
    <property type="entry name" value="Rev_trsase/Diguanyl_cyclase"/>
</dbReference>
<keyword evidence="3" id="KW-0862">Zinc</keyword>
<feature type="region of interest" description="Disordered" evidence="5">
    <location>
        <begin position="1963"/>
        <end position="1997"/>
    </location>
</feature>
<evidence type="ECO:0000313" key="8">
    <source>
        <dbReference type="EnsemblMetazoa" id="AALFPA23_005476.P6997"/>
    </source>
</evidence>
<dbReference type="EnsemblMetazoa" id="AALFPA23_005476.R6997">
    <property type="protein sequence ID" value="AALFPA23_005476.P6997"/>
    <property type="gene ID" value="AALFPA23_005476"/>
</dbReference>
<dbReference type="PROSITE" id="PS50994">
    <property type="entry name" value="INTEGRASE"/>
    <property type="match status" value="1"/>
</dbReference>
<feature type="compositionally biased region" description="Acidic residues" evidence="5">
    <location>
        <begin position="291"/>
        <end position="314"/>
    </location>
</feature>
<dbReference type="InterPro" id="IPR041588">
    <property type="entry name" value="Integrase_H2C2"/>
</dbReference>
<dbReference type="PANTHER" id="PTHR47331">
    <property type="entry name" value="PHD-TYPE DOMAIN-CONTAINING PROTEIN"/>
    <property type="match status" value="1"/>
</dbReference>
<dbReference type="Pfam" id="PF17921">
    <property type="entry name" value="Integrase_H2C2"/>
    <property type="match status" value="1"/>
</dbReference>
<dbReference type="Pfam" id="PF00628">
    <property type="entry name" value="PHD"/>
    <property type="match status" value="1"/>
</dbReference>
<name>A0ABM1Y3Y7_AEDAL</name>
<dbReference type="PANTHER" id="PTHR47331:SF1">
    <property type="entry name" value="GAG-LIKE PROTEIN"/>
    <property type="match status" value="1"/>
</dbReference>
<protein>
    <recommendedName>
        <fullName evidence="10">Pro-Pol polyprotein</fullName>
    </recommendedName>
</protein>
<dbReference type="InterPro" id="IPR040676">
    <property type="entry name" value="DUF5641"/>
</dbReference>
<dbReference type="Gene3D" id="3.30.70.270">
    <property type="match status" value="1"/>
</dbReference>
<evidence type="ECO:0000256" key="2">
    <source>
        <dbReference type="ARBA" id="ARBA00022771"/>
    </source>
</evidence>
<feature type="domain" description="Integrase catalytic" evidence="7">
    <location>
        <begin position="1666"/>
        <end position="1848"/>
    </location>
</feature>
<dbReference type="InterPro" id="IPR043502">
    <property type="entry name" value="DNA/RNA_pol_sf"/>
</dbReference>
<dbReference type="Pfam" id="PF03564">
    <property type="entry name" value="DUF1759"/>
    <property type="match status" value="1"/>
</dbReference>
<dbReference type="GeneID" id="134285536"/>
<evidence type="ECO:0000256" key="4">
    <source>
        <dbReference type="PROSITE-ProRule" id="PRU00146"/>
    </source>
</evidence>
<dbReference type="Pfam" id="PF18701">
    <property type="entry name" value="DUF5641"/>
    <property type="match status" value="1"/>
</dbReference>
<accession>A0ABM1Y3Y7</accession>
<dbReference type="Gene3D" id="3.30.420.10">
    <property type="entry name" value="Ribonuclease H-like superfamily/Ribonuclease H"/>
    <property type="match status" value="1"/>
</dbReference>
<dbReference type="InterPro" id="IPR001584">
    <property type="entry name" value="Integrase_cat-core"/>
</dbReference>
<feature type="compositionally biased region" description="Basic and acidic residues" evidence="5">
    <location>
        <begin position="154"/>
        <end position="167"/>
    </location>
</feature>
<evidence type="ECO:0000256" key="5">
    <source>
        <dbReference type="SAM" id="MobiDB-lite"/>
    </source>
</evidence>
<evidence type="ECO:0000259" key="7">
    <source>
        <dbReference type="PROSITE" id="PS50994"/>
    </source>
</evidence>
<evidence type="ECO:0000256" key="1">
    <source>
        <dbReference type="ARBA" id="ARBA00022723"/>
    </source>
</evidence>
<evidence type="ECO:0000256" key="3">
    <source>
        <dbReference type="ARBA" id="ARBA00022833"/>
    </source>
</evidence>
<organism evidence="8 9">
    <name type="scientific">Aedes albopictus</name>
    <name type="common">Asian tiger mosquito</name>
    <name type="synonym">Stegomyia albopicta</name>
    <dbReference type="NCBI Taxonomy" id="7160"/>
    <lineage>
        <taxon>Eukaryota</taxon>
        <taxon>Metazoa</taxon>
        <taxon>Ecdysozoa</taxon>
        <taxon>Arthropoda</taxon>
        <taxon>Hexapoda</taxon>
        <taxon>Insecta</taxon>
        <taxon>Pterygota</taxon>
        <taxon>Neoptera</taxon>
        <taxon>Endopterygota</taxon>
        <taxon>Diptera</taxon>
        <taxon>Nematocera</taxon>
        <taxon>Culicoidea</taxon>
        <taxon>Culicidae</taxon>
        <taxon>Culicinae</taxon>
        <taxon>Aedini</taxon>
        <taxon>Aedes</taxon>
        <taxon>Stegomyia</taxon>
    </lineage>
</organism>
<dbReference type="InterPro" id="IPR005312">
    <property type="entry name" value="DUF1759"/>
</dbReference>
<evidence type="ECO:0000313" key="9">
    <source>
        <dbReference type="Proteomes" id="UP000069940"/>
    </source>
</evidence>
<evidence type="ECO:0008006" key="10">
    <source>
        <dbReference type="Google" id="ProtNLM"/>
    </source>
</evidence>
<feature type="compositionally biased region" description="Basic and acidic residues" evidence="5">
    <location>
        <begin position="195"/>
        <end position="228"/>
    </location>
</feature>
<reference evidence="8" key="2">
    <citation type="submission" date="2025-05" db="UniProtKB">
        <authorList>
            <consortium name="EnsemblMetazoa"/>
        </authorList>
    </citation>
    <scope>IDENTIFICATION</scope>
    <source>
        <strain evidence="8">Foshan</strain>
    </source>
</reference>
<dbReference type="InterPro" id="IPR011011">
    <property type="entry name" value="Znf_FYVE_PHD"/>
</dbReference>